<keyword evidence="7" id="KW-0411">Iron-sulfur</keyword>
<evidence type="ECO:0000256" key="4">
    <source>
        <dbReference type="ARBA" id="ARBA00022485"/>
    </source>
</evidence>
<dbReference type="Proteomes" id="UP000188268">
    <property type="component" value="Unassembled WGS sequence"/>
</dbReference>
<keyword evidence="13" id="KW-1185">Reference proteome</keyword>
<dbReference type="FunFam" id="1.10.1670.10:FF:000004">
    <property type="entry name" value="DNA glycosylase/AP lyase ROS1"/>
    <property type="match status" value="1"/>
</dbReference>
<keyword evidence="9" id="KW-0539">Nucleus</keyword>
<dbReference type="GO" id="GO:0003906">
    <property type="term" value="F:DNA-(apurinic or apyrimidinic site) endonuclease activity"/>
    <property type="evidence" value="ECO:0007669"/>
    <property type="project" value="UniProtKB-ARBA"/>
</dbReference>
<feature type="region of interest" description="Disordered" evidence="10">
    <location>
        <begin position="125"/>
        <end position="209"/>
    </location>
</feature>
<evidence type="ECO:0000256" key="2">
    <source>
        <dbReference type="ARBA" id="ARBA00004123"/>
    </source>
</evidence>
<dbReference type="EMBL" id="AWWV01010304">
    <property type="protein sequence ID" value="OMO80413.1"/>
    <property type="molecule type" value="Genomic_DNA"/>
</dbReference>
<protein>
    <recommendedName>
        <fullName evidence="11">HhH-GPD domain-containing protein</fullName>
    </recommendedName>
</protein>
<evidence type="ECO:0000256" key="6">
    <source>
        <dbReference type="ARBA" id="ARBA00023004"/>
    </source>
</evidence>
<dbReference type="GO" id="GO:0006284">
    <property type="term" value="P:base-excision repair"/>
    <property type="evidence" value="ECO:0007669"/>
    <property type="project" value="InterPro"/>
</dbReference>
<dbReference type="GO" id="GO:0005634">
    <property type="term" value="C:nucleus"/>
    <property type="evidence" value="ECO:0007669"/>
    <property type="project" value="UniProtKB-SubCell"/>
</dbReference>
<evidence type="ECO:0000256" key="9">
    <source>
        <dbReference type="ARBA" id="ARBA00023242"/>
    </source>
</evidence>
<evidence type="ECO:0000256" key="8">
    <source>
        <dbReference type="ARBA" id="ARBA00023125"/>
    </source>
</evidence>
<dbReference type="Gene3D" id="1.10.1670.10">
    <property type="entry name" value="Helix-hairpin-Helix base-excision DNA repair enzymes (C-terminal)"/>
    <property type="match status" value="1"/>
</dbReference>
<accession>A0A1R3ICU7</accession>
<dbReference type="Gramene" id="OMO80413">
    <property type="protein sequence ID" value="OMO80413"/>
    <property type="gene ID" value="CCACVL1_12986"/>
</dbReference>
<evidence type="ECO:0000256" key="10">
    <source>
        <dbReference type="SAM" id="MobiDB-lite"/>
    </source>
</evidence>
<dbReference type="SUPFAM" id="SSF48150">
    <property type="entry name" value="DNA-glycosylase"/>
    <property type="match status" value="1"/>
</dbReference>
<dbReference type="InterPro" id="IPR028925">
    <property type="entry name" value="RRM_DME"/>
</dbReference>
<dbReference type="SMART" id="SM00525">
    <property type="entry name" value="FES"/>
    <property type="match status" value="1"/>
</dbReference>
<dbReference type="PANTHER" id="PTHR46213">
    <property type="entry name" value="TRANSCRIPTIONAL ACTIVATOR DEMETER"/>
    <property type="match status" value="1"/>
</dbReference>
<comment type="similarity">
    <text evidence="3">Belongs to the DNA glycosylase family. DEMETER subfamily.</text>
</comment>
<dbReference type="InterPro" id="IPR011257">
    <property type="entry name" value="DNA_glycosylase"/>
</dbReference>
<sequence length="1102" mass="125823">MSELKTYKRRPKKTISDEKGLNLTLSKEEEESPLNGVERKDFSGSEFSIDLNKPACSLADNAETSHEIESTCLVSDKEESGHTENLTSKLNFVQVVEENREQQPGHTENLTSKLNFVQDDVVMEEDHEQIQVKTPKKPKPKRKRYTPKVVIDVKFAPTKDKKPKPKPSTPKGKKPPTTPKRTPTKPKTPEQTKEKKRKLSAEEDDDLELDFASPEHLETKHVIKGRRHRSKRKIRRRMHWFNLMIDTQETKKSNPRLLAINWRWDRRKMRSPMNRRPTNRPVKDLNVLISEACSEIIEAKTPPSRIGMDLNALIIDLCSDITEVEAFPSRIDFPSRIEMEAPTLGTEIKTTKPKGKRKIDLISRKKRSYETALVPYEGSFDPTLKKKKAEVLLDPESLRIWNLLMHIDDGKGEEKPSEENQKWFEKEREIFVGRVSSFNARMYQIQGDRGFRKWKGSVIDSVVGVFLTQNVADHLSSSAYMELASMFPPRNKFQAITCGQESTGDDLTEYDAAGNLFFVSEPGPEREKEVGEVKNMLVDAPAFLVEEVVQIENTKLEHEGAFAIGKSPEVTKHESPGMDFEKKSQKSKKSSGKTKKSRKGDEEIDWDDLRKFWDSLRQKYSTRSSDQMDSVDWDAVRLADVNKVATAIKLRGQHNNIAERIQKFLNRVFKLHKSLDLEWLRHTPPDLAKKYLLEVDGLGLKSVECIRLLCLDNGAFPVDTNVGRIAVRLGWVPLRPLPEELQIHLLEQFPVMDSIQKYLWPRLCKLDKKTLYELHYQMITFGKVFCTKRNPNCNACPMKADCKHFASAFASSKLALPGSSDKMEGSPQPEICEPVIEEPIEIVPTLEAAQSQEDDDEIEYDSEGIPIIKLNLEKFKSNLSSFNGEYSKALVALNSYATSIPRPKLKNVSRLRTEHQVYELPRNHPLLYGLKQTETDDETQYHLAIWRPGETVDSPEPPKTSCNSIELYGKFCNDQTCFPCNSKLEESGDVVRGTFLIPCRVAMESQFPLSGTYFQTNEVFADHETSKRPLNVPRKWIGNLRTKTAYFGSSISAITRGLSLEGIQKCFWNGVVCVRGFERGIKAPRPVGRRFHKGKPKKLGSM</sequence>
<dbReference type="Pfam" id="PF15628">
    <property type="entry name" value="RRM_DME"/>
    <property type="match status" value="1"/>
</dbReference>
<dbReference type="CDD" id="cd00056">
    <property type="entry name" value="ENDO3c"/>
    <property type="match status" value="1"/>
</dbReference>
<dbReference type="GO" id="GO:0019104">
    <property type="term" value="F:DNA N-glycosylase activity"/>
    <property type="evidence" value="ECO:0007669"/>
    <property type="project" value="InterPro"/>
</dbReference>
<keyword evidence="5" id="KW-0479">Metal-binding</keyword>
<dbReference type="InterPro" id="IPR003265">
    <property type="entry name" value="HhH-GPD_domain"/>
</dbReference>
<dbReference type="InterPro" id="IPR023170">
    <property type="entry name" value="HhH_base_excis_C"/>
</dbReference>
<proteinExistence type="inferred from homology"/>
<feature type="domain" description="HhH-GPD" evidence="11">
    <location>
        <begin position="616"/>
        <end position="784"/>
    </location>
</feature>
<evidence type="ECO:0000313" key="12">
    <source>
        <dbReference type="EMBL" id="OMO80413.1"/>
    </source>
</evidence>
<comment type="subcellular location">
    <subcellularLocation>
        <location evidence="2">Nucleus</location>
    </subcellularLocation>
</comment>
<evidence type="ECO:0000256" key="5">
    <source>
        <dbReference type="ARBA" id="ARBA00022723"/>
    </source>
</evidence>
<dbReference type="GO" id="GO:0035514">
    <property type="term" value="F:DNA demethylase activity"/>
    <property type="evidence" value="ECO:0007669"/>
    <property type="project" value="InterPro"/>
</dbReference>
<dbReference type="SMART" id="SM00478">
    <property type="entry name" value="ENDO3c"/>
    <property type="match status" value="1"/>
</dbReference>
<dbReference type="GO" id="GO:0046872">
    <property type="term" value="F:metal ion binding"/>
    <property type="evidence" value="ECO:0007669"/>
    <property type="project" value="UniProtKB-KW"/>
</dbReference>
<evidence type="ECO:0000256" key="3">
    <source>
        <dbReference type="ARBA" id="ARBA00005646"/>
    </source>
</evidence>
<dbReference type="OMA" id="CTKQKPN"/>
<dbReference type="InterPro" id="IPR044811">
    <property type="entry name" value="DME/ROS1"/>
</dbReference>
<organism evidence="12 13">
    <name type="scientific">Corchorus capsularis</name>
    <name type="common">Jute</name>
    <dbReference type="NCBI Taxonomy" id="210143"/>
    <lineage>
        <taxon>Eukaryota</taxon>
        <taxon>Viridiplantae</taxon>
        <taxon>Streptophyta</taxon>
        <taxon>Embryophyta</taxon>
        <taxon>Tracheophyta</taxon>
        <taxon>Spermatophyta</taxon>
        <taxon>Magnoliopsida</taxon>
        <taxon>eudicotyledons</taxon>
        <taxon>Gunneridae</taxon>
        <taxon>Pentapetalae</taxon>
        <taxon>rosids</taxon>
        <taxon>malvids</taxon>
        <taxon>Malvales</taxon>
        <taxon>Malvaceae</taxon>
        <taxon>Grewioideae</taxon>
        <taxon>Apeibeae</taxon>
        <taxon>Corchorus</taxon>
    </lineage>
</organism>
<dbReference type="GO" id="GO:0051539">
    <property type="term" value="F:4 iron, 4 sulfur cluster binding"/>
    <property type="evidence" value="ECO:0007669"/>
    <property type="project" value="UniProtKB-KW"/>
</dbReference>
<keyword evidence="8" id="KW-0238">DNA-binding</keyword>
<dbReference type="GO" id="GO:0003677">
    <property type="term" value="F:DNA binding"/>
    <property type="evidence" value="ECO:0007669"/>
    <property type="project" value="UniProtKB-KW"/>
</dbReference>
<gene>
    <name evidence="12" type="ORF">CCACVL1_12986</name>
</gene>
<evidence type="ECO:0000259" key="11">
    <source>
        <dbReference type="SMART" id="SM00478"/>
    </source>
</evidence>
<comment type="caution">
    <text evidence="12">The sequence shown here is derived from an EMBL/GenBank/DDBJ whole genome shotgun (WGS) entry which is preliminary data.</text>
</comment>
<keyword evidence="4" id="KW-0004">4Fe-4S</keyword>
<feature type="compositionally biased region" description="Basic and acidic residues" evidence="10">
    <location>
        <begin position="569"/>
        <end position="584"/>
    </location>
</feature>
<feature type="region of interest" description="Disordered" evidence="10">
    <location>
        <begin position="562"/>
        <end position="600"/>
    </location>
</feature>
<name>A0A1R3ICU7_COCAP</name>
<dbReference type="Gene3D" id="1.10.340.30">
    <property type="entry name" value="Hypothetical protein, domain 2"/>
    <property type="match status" value="1"/>
</dbReference>
<feature type="compositionally biased region" description="Basic residues" evidence="10">
    <location>
        <begin position="585"/>
        <end position="598"/>
    </location>
</feature>
<reference evidence="12 13" key="1">
    <citation type="submission" date="2013-09" db="EMBL/GenBank/DDBJ databases">
        <title>Corchorus capsularis genome sequencing.</title>
        <authorList>
            <person name="Alam M."/>
            <person name="Haque M.S."/>
            <person name="Islam M.S."/>
            <person name="Emdad E.M."/>
            <person name="Islam M.M."/>
            <person name="Ahmed B."/>
            <person name="Halim A."/>
            <person name="Hossen Q.M.M."/>
            <person name="Hossain M.Z."/>
            <person name="Ahmed R."/>
            <person name="Khan M.M."/>
            <person name="Islam R."/>
            <person name="Rashid M.M."/>
            <person name="Khan S.A."/>
            <person name="Rahman M.S."/>
            <person name="Alam M."/>
        </authorList>
    </citation>
    <scope>NUCLEOTIDE SEQUENCE [LARGE SCALE GENOMIC DNA]</scope>
    <source>
        <strain evidence="13">cv. CVL-1</strain>
        <tissue evidence="12">Whole seedling</tissue>
    </source>
</reference>
<evidence type="ECO:0000256" key="1">
    <source>
        <dbReference type="ARBA" id="ARBA00001966"/>
    </source>
</evidence>
<feature type="region of interest" description="Disordered" evidence="10">
    <location>
        <begin position="1"/>
        <end position="40"/>
    </location>
</feature>
<dbReference type="OrthoDB" id="5607at2759"/>
<keyword evidence="6" id="KW-0408">Iron</keyword>
<evidence type="ECO:0000256" key="7">
    <source>
        <dbReference type="ARBA" id="ARBA00023014"/>
    </source>
</evidence>
<evidence type="ECO:0000313" key="13">
    <source>
        <dbReference type="Proteomes" id="UP000188268"/>
    </source>
</evidence>
<dbReference type="InterPro" id="IPR003651">
    <property type="entry name" value="Endonuclease3_FeS-loop_motif"/>
</dbReference>
<dbReference type="PANTHER" id="PTHR46213:SF16">
    <property type="entry name" value="HHH-GPD DOMAIN-CONTAINING PROTEIN"/>
    <property type="match status" value="1"/>
</dbReference>
<feature type="compositionally biased region" description="Basic residues" evidence="10">
    <location>
        <begin position="134"/>
        <end position="146"/>
    </location>
</feature>
<dbReference type="AlphaFoldDB" id="A0A1R3ICU7"/>
<dbReference type="GO" id="GO:0141166">
    <property type="term" value="P:chromosomal 5-methylcytosine DNA demethylation pathway"/>
    <property type="evidence" value="ECO:0007669"/>
    <property type="project" value="InterPro"/>
</dbReference>
<comment type="cofactor">
    <cofactor evidence="1">
        <name>[4Fe-4S] cluster</name>
        <dbReference type="ChEBI" id="CHEBI:49883"/>
    </cofactor>
</comment>